<dbReference type="InterPro" id="IPR036641">
    <property type="entry name" value="HPT_dom_sf"/>
</dbReference>
<sequence>MSDVPVYDPNVLTSLIGDDQQSIQEYKSEFLKQCVPSLREIAAAFNKNDKTAVKEAAHYLKTSAKAVGALRCANRLQAIEDSALAEQRAELKQHITQLQTDIRDLKKEFR</sequence>
<keyword evidence="2" id="KW-0597">Phosphoprotein</keyword>
<dbReference type="PROSITE" id="PS50894">
    <property type="entry name" value="HPT"/>
    <property type="match status" value="1"/>
</dbReference>
<dbReference type="GO" id="GO:0004672">
    <property type="term" value="F:protein kinase activity"/>
    <property type="evidence" value="ECO:0007669"/>
    <property type="project" value="UniProtKB-ARBA"/>
</dbReference>
<organism evidence="4 5">
    <name type="scientific">Catenovulum agarivorans DS-2</name>
    <dbReference type="NCBI Taxonomy" id="1328313"/>
    <lineage>
        <taxon>Bacteria</taxon>
        <taxon>Pseudomonadati</taxon>
        <taxon>Pseudomonadota</taxon>
        <taxon>Gammaproteobacteria</taxon>
        <taxon>Alteromonadales</taxon>
        <taxon>Alteromonadaceae</taxon>
        <taxon>Catenovulum</taxon>
    </lineage>
</organism>
<feature type="modified residue" description="Phosphohistidine" evidence="2">
    <location>
        <position position="58"/>
    </location>
</feature>
<dbReference type="Gene3D" id="1.20.120.160">
    <property type="entry name" value="HPT domain"/>
    <property type="match status" value="1"/>
</dbReference>
<keyword evidence="1" id="KW-0902">Two-component regulatory system</keyword>
<dbReference type="Pfam" id="PF01627">
    <property type="entry name" value="Hpt"/>
    <property type="match status" value="1"/>
</dbReference>
<dbReference type="Proteomes" id="UP000019276">
    <property type="component" value="Unassembled WGS sequence"/>
</dbReference>
<name>W7QDR8_9ALTE</name>
<dbReference type="GO" id="GO:0000160">
    <property type="term" value="P:phosphorelay signal transduction system"/>
    <property type="evidence" value="ECO:0007669"/>
    <property type="project" value="UniProtKB-KW"/>
</dbReference>
<evidence type="ECO:0000259" key="3">
    <source>
        <dbReference type="PROSITE" id="PS50894"/>
    </source>
</evidence>
<dbReference type="eggNOG" id="COG2198">
    <property type="taxonomic scope" value="Bacteria"/>
</dbReference>
<evidence type="ECO:0000313" key="5">
    <source>
        <dbReference type="Proteomes" id="UP000019276"/>
    </source>
</evidence>
<reference evidence="4 5" key="1">
    <citation type="journal article" date="2014" name="Genome Announc.">
        <title>Draft Genome Sequence of the Agar-Degrading Bacterium Catenovulum sp. Strain DS-2, Isolated from Intestines of Haliotis diversicolor.</title>
        <authorList>
            <person name="Shan D."/>
            <person name="Li X."/>
            <person name="Gu Z."/>
            <person name="Wei G."/>
            <person name="Gao Z."/>
            <person name="Shao Z."/>
        </authorList>
    </citation>
    <scope>NUCLEOTIDE SEQUENCE [LARGE SCALE GENOMIC DNA]</scope>
    <source>
        <strain evidence="4 5">DS-2</strain>
    </source>
</reference>
<dbReference type="STRING" id="1328313.DS2_05755"/>
<dbReference type="AlphaFoldDB" id="W7QDR8"/>
<proteinExistence type="predicted"/>
<feature type="domain" description="HPt" evidence="3">
    <location>
        <begin position="19"/>
        <end position="110"/>
    </location>
</feature>
<dbReference type="InterPro" id="IPR008207">
    <property type="entry name" value="Sig_transdc_His_kin_Hpt_dom"/>
</dbReference>
<keyword evidence="5" id="KW-1185">Reference proteome</keyword>
<dbReference type="SUPFAM" id="SSF47226">
    <property type="entry name" value="Histidine-containing phosphotransfer domain, HPT domain"/>
    <property type="match status" value="1"/>
</dbReference>
<dbReference type="EMBL" id="ARZY01000007">
    <property type="protein sequence ID" value="EWH11049.1"/>
    <property type="molecule type" value="Genomic_DNA"/>
</dbReference>
<protein>
    <submittedName>
        <fullName evidence="4">Hpt protein</fullName>
    </submittedName>
</protein>
<gene>
    <name evidence="4" type="ORF">DS2_05755</name>
</gene>
<evidence type="ECO:0000256" key="1">
    <source>
        <dbReference type="ARBA" id="ARBA00023012"/>
    </source>
</evidence>
<evidence type="ECO:0000313" key="4">
    <source>
        <dbReference type="EMBL" id="EWH11049.1"/>
    </source>
</evidence>
<dbReference type="RefSeq" id="WP_035013719.1">
    <property type="nucleotide sequence ID" value="NZ_ARZY01000007.1"/>
</dbReference>
<dbReference type="OrthoDB" id="6307719at2"/>
<evidence type="ECO:0000256" key="2">
    <source>
        <dbReference type="PROSITE-ProRule" id="PRU00110"/>
    </source>
</evidence>
<comment type="caution">
    <text evidence="4">The sequence shown here is derived from an EMBL/GenBank/DDBJ whole genome shotgun (WGS) entry which is preliminary data.</text>
</comment>
<accession>W7QDR8</accession>